<dbReference type="Proteomes" id="UP000085678">
    <property type="component" value="Unplaced"/>
</dbReference>
<dbReference type="InterPro" id="IPR013783">
    <property type="entry name" value="Ig-like_fold"/>
</dbReference>
<accession>A0A1S3I336</accession>
<dbReference type="FunCoup" id="A0A1S3I336">
    <property type="interactions" value="116"/>
</dbReference>
<dbReference type="GO" id="GO:0098609">
    <property type="term" value="P:cell-cell adhesion"/>
    <property type="evidence" value="ECO:0007669"/>
    <property type="project" value="TreeGrafter"/>
</dbReference>
<dbReference type="RefSeq" id="XP_013392682.1">
    <property type="nucleotide sequence ID" value="XM_013537228.1"/>
</dbReference>
<organism evidence="8 9">
    <name type="scientific">Lingula anatina</name>
    <name type="common">Brachiopod</name>
    <name type="synonym">Lingula unguis</name>
    <dbReference type="NCBI Taxonomy" id="7574"/>
    <lineage>
        <taxon>Eukaryota</taxon>
        <taxon>Metazoa</taxon>
        <taxon>Spiralia</taxon>
        <taxon>Lophotrochozoa</taxon>
        <taxon>Brachiopoda</taxon>
        <taxon>Linguliformea</taxon>
        <taxon>Lingulata</taxon>
        <taxon>Lingulida</taxon>
        <taxon>Linguloidea</taxon>
        <taxon>Lingulidae</taxon>
        <taxon>Lingula</taxon>
    </lineage>
</organism>
<dbReference type="GO" id="GO:0005911">
    <property type="term" value="C:cell-cell junction"/>
    <property type="evidence" value="ECO:0007669"/>
    <property type="project" value="TreeGrafter"/>
</dbReference>
<dbReference type="STRING" id="7574.A0A1S3I336"/>
<dbReference type="PANTHER" id="PTHR11640">
    <property type="entry name" value="NEPHRIN"/>
    <property type="match status" value="1"/>
</dbReference>
<name>A0A1S3I336_LINAN</name>
<evidence type="ECO:0000256" key="2">
    <source>
        <dbReference type="ARBA" id="ARBA00023136"/>
    </source>
</evidence>
<dbReference type="SMART" id="SM00409">
    <property type="entry name" value="IG"/>
    <property type="match status" value="5"/>
</dbReference>
<feature type="domain" description="Fibronectin type-III" evidence="7">
    <location>
        <begin position="571"/>
        <end position="671"/>
    </location>
</feature>
<dbReference type="Pfam" id="PF13927">
    <property type="entry name" value="Ig_3"/>
    <property type="match status" value="3"/>
</dbReference>
<dbReference type="Gene3D" id="2.60.40.10">
    <property type="entry name" value="Immunoglobulins"/>
    <property type="match status" value="7"/>
</dbReference>
<dbReference type="GeneID" id="106160586"/>
<evidence type="ECO:0000313" key="9">
    <source>
        <dbReference type="RefSeq" id="XP_013392682.1"/>
    </source>
</evidence>
<keyword evidence="3" id="KW-1015">Disulfide bond</keyword>
<protein>
    <submittedName>
        <fullName evidence="9">B-cell receptor CD22-like</fullName>
    </submittedName>
</protein>
<dbReference type="SUPFAM" id="SSF49265">
    <property type="entry name" value="Fibronectin type III"/>
    <property type="match status" value="1"/>
</dbReference>
<evidence type="ECO:0000256" key="5">
    <source>
        <dbReference type="ARBA" id="ARBA00023319"/>
    </source>
</evidence>
<dbReference type="InterPro" id="IPR051275">
    <property type="entry name" value="Cell_adhesion_signaling"/>
</dbReference>
<dbReference type="InterPro" id="IPR036116">
    <property type="entry name" value="FN3_sf"/>
</dbReference>
<comment type="subcellular location">
    <subcellularLocation>
        <location evidence="1">Membrane</location>
        <topology evidence="1">Single-pass type I membrane protein</topology>
    </subcellularLocation>
</comment>
<dbReference type="InterPro" id="IPR003599">
    <property type="entry name" value="Ig_sub"/>
</dbReference>
<proteinExistence type="predicted"/>
<dbReference type="OrthoDB" id="6142239at2759"/>
<dbReference type="InterPro" id="IPR036179">
    <property type="entry name" value="Ig-like_dom_sf"/>
</dbReference>
<evidence type="ECO:0000256" key="1">
    <source>
        <dbReference type="ARBA" id="ARBA00004479"/>
    </source>
</evidence>
<evidence type="ECO:0000313" key="8">
    <source>
        <dbReference type="Proteomes" id="UP000085678"/>
    </source>
</evidence>
<keyword evidence="5" id="KW-0393">Immunoglobulin domain</keyword>
<reference evidence="9" key="1">
    <citation type="submission" date="2025-08" db="UniProtKB">
        <authorList>
            <consortium name="RefSeq"/>
        </authorList>
    </citation>
    <scope>IDENTIFICATION</scope>
    <source>
        <tissue evidence="9">Gonads</tissue>
    </source>
</reference>
<keyword evidence="8" id="KW-1185">Reference proteome</keyword>
<dbReference type="AlphaFoldDB" id="A0A1S3I336"/>
<dbReference type="GO" id="GO:0005886">
    <property type="term" value="C:plasma membrane"/>
    <property type="evidence" value="ECO:0007669"/>
    <property type="project" value="TreeGrafter"/>
</dbReference>
<feature type="domain" description="Ig-like" evidence="6">
    <location>
        <begin position="289"/>
        <end position="367"/>
    </location>
</feature>
<feature type="domain" description="Ig-like" evidence="6">
    <location>
        <begin position="89"/>
        <end position="183"/>
    </location>
</feature>
<dbReference type="GO" id="GO:0050839">
    <property type="term" value="F:cell adhesion molecule binding"/>
    <property type="evidence" value="ECO:0007669"/>
    <property type="project" value="TreeGrafter"/>
</dbReference>
<dbReference type="SMART" id="SM00408">
    <property type="entry name" value="IGc2"/>
    <property type="match status" value="3"/>
</dbReference>
<evidence type="ECO:0000259" key="7">
    <source>
        <dbReference type="PROSITE" id="PS50853"/>
    </source>
</evidence>
<keyword evidence="2" id="KW-0472">Membrane</keyword>
<sequence length="685" mass="75215">MEYILFQKDDFTEKNYIARHEEGSKDDYDITIKGRATISHGGRELTIVNVSVEDVGLYGCRISYFEEHQNQYYHKASQKVFLDVKVPPPEWRSAPILRRYNQVTDTIYDGDIVNLTCRVPGGNPLSQLTWSGCPNGSQTDLSSSTEAVVQLQFVASSSHHGSVCTCTALQKYASPQERSSNVTLLIAHPPTLDIMASPALPWFATGGNATVNATLNCTATGGYPPATLSWVCKENSTQNGTEGPSLLSVFPYVGVDDDKMVCVCEARNSYTAVKGRVFKTIQLDAEYHPQLELTALPGNMIKEHDSVRLMCSGHGNPSNITYRWEHGEWSMAGSNQTILNLNRTDTGNYSCTGASNSSRYGQLITVQYLPITVNYLDVQIAILETNLTEGDNVTLECQTEGVPSLYDFKDWNFQSYLMNDTQLLNGTRGKILHMENINYMESGTYTCVVNNTALVRHGSKLLPILHSPKLHPYRQASQQVVAPVNGNVTLSLYIVANPEPKPADFVWTKVKPDNASRNVSELASSAGLVSNLTIGNVRESDYGEYCCEVANGIGEKLKVCFNVSAQGPPLAPTGLHEIPGRTTAISTQVQWVSAFSGGLTQVFVVEYKDEAGEIWETSASDINDTGEGKNVTHKIDNLTPATAYNIRVKAKNSYNGGSYSVYSDVISIAMKGILFYNLLNENLSL</sequence>
<dbReference type="PROSITE" id="PS50853">
    <property type="entry name" value="FN3"/>
    <property type="match status" value="1"/>
</dbReference>
<dbReference type="PROSITE" id="PS50835">
    <property type="entry name" value="IG_LIKE"/>
    <property type="match status" value="5"/>
</dbReference>
<evidence type="ECO:0000256" key="3">
    <source>
        <dbReference type="ARBA" id="ARBA00023157"/>
    </source>
</evidence>
<dbReference type="InterPro" id="IPR003961">
    <property type="entry name" value="FN3_dom"/>
</dbReference>
<dbReference type="Pfam" id="PF00041">
    <property type="entry name" value="fn3"/>
    <property type="match status" value="1"/>
</dbReference>
<dbReference type="SMART" id="SM00060">
    <property type="entry name" value="FN3"/>
    <property type="match status" value="1"/>
</dbReference>
<gene>
    <name evidence="9" type="primary">LOC106160586</name>
</gene>
<dbReference type="KEGG" id="lak:106160586"/>
<feature type="domain" description="Ig-like" evidence="6">
    <location>
        <begin position="370"/>
        <end position="463"/>
    </location>
</feature>
<dbReference type="CDD" id="cd00096">
    <property type="entry name" value="Ig"/>
    <property type="match status" value="1"/>
</dbReference>
<keyword evidence="4" id="KW-0325">Glycoprotein</keyword>
<evidence type="ECO:0000256" key="4">
    <source>
        <dbReference type="ARBA" id="ARBA00023180"/>
    </source>
</evidence>
<dbReference type="PANTHER" id="PTHR11640:SF164">
    <property type="entry name" value="MAM DOMAIN-CONTAINING GLYCOSYLPHOSPHATIDYLINOSITOL ANCHOR PROTEIN 1"/>
    <property type="match status" value="1"/>
</dbReference>
<dbReference type="CDD" id="cd00063">
    <property type="entry name" value="FN3"/>
    <property type="match status" value="1"/>
</dbReference>
<dbReference type="SUPFAM" id="SSF48726">
    <property type="entry name" value="Immunoglobulin"/>
    <property type="match status" value="5"/>
</dbReference>
<dbReference type="InterPro" id="IPR007110">
    <property type="entry name" value="Ig-like_dom"/>
</dbReference>
<dbReference type="InterPro" id="IPR003598">
    <property type="entry name" value="Ig_sub2"/>
</dbReference>
<evidence type="ECO:0000259" key="6">
    <source>
        <dbReference type="PROSITE" id="PS50835"/>
    </source>
</evidence>
<feature type="domain" description="Ig-like" evidence="6">
    <location>
        <begin position="190"/>
        <end position="282"/>
    </location>
</feature>
<dbReference type="InParanoid" id="A0A1S3I336"/>
<feature type="domain" description="Ig-like" evidence="6">
    <location>
        <begin position="468"/>
        <end position="560"/>
    </location>
</feature>